<evidence type="ECO:0000256" key="1">
    <source>
        <dbReference type="SAM" id="Phobius"/>
    </source>
</evidence>
<comment type="caution">
    <text evidence="2">The sequence shown here is derived from an EMBL/GenBank/DDBJ whole genome shotgun (WGS) entry which is preliminary data.</text>
</comment>
<dbReference type="Proteomes" id="UP000288127">
    <property type="component" value="Unassembled WGS sequence"/>
</dbReference>
<dbReference type="OrthoDB" id="6238374at2"/>
<keyword evidence="1" id="KW-0472">Membrane</keyword>
<dbReference type="RefSeq" id="WP_126759578.1">
    <property type="nucleotide sequence ID" value="NZ_PIPZ01000002.1"/>
</dbReference>
<feature type="transmembrane region" description="Helical" evidence="1">
    <location>
        <begin position="16"/>
        <end position="39"/>
    </location>
</feature>
<keyword evidence="3" id="KW-1185">Reference proteome</keyword>
<evidence type="ECO:0008006" key="4">
    <source>
        <dbReference type="Google" id="ProtNLM"/>
    </source>
</evidence>
<keyword evidence="1" id="KW-1133">Transmembrane helix</keyword>
<organism evidence="2 3">
    <name type="scientific">Pseudidiomarina marina</name>
    <dbReference type="NCBI Taxonomy" id="502366"/>
    <lineage>
        <taxon>Bacteria</taxon>
        <taxon>Pseudomonadati</taxon>
        <taxon>Pseudomonadota</taxon>
        <taxon>Gammaproteobacteria</taxon>
        <taxon>Alteromonadales</taxon>
        <taxon>Idiomarinaceae</taxon>
        <taxon>Pseudidiomarina</taxon>
    </lineage>
</organism>
<reference evidence="3" key="1">
    <citation type="journal article" date="2018" name="Front. Microbiol.">
        <title>Genome-Based Analysis Reveals the Taxonomy and Diversity of the Family Idiomarinaceae.</title>
        <authorList>
            <person name="Liu Y."/>
            <person name="Lai Q."/>
            <person name="Shao Z."/>
        </authorList>
    </citation>
    <scope>NUCLEOTIDE SEQUENCE [LARGE SCALE GENOMIC DNA]</scope>
    <source>
        <strain evidence="3">PIM1</strain>
    </source>
</reference>
<evidence type="ECO:0000313" key="3">
    <source>
        <dbReference type="Proteomes" id="UP000288127"/>
    </source>
</evidence>
<evidence type="ECO:0000313" key="2">
    <source>
        <dbReference type="EMBL" id="RUO59821.1"/>
    </source>
</evidence>
<dbReference type="EMBL" id="PIPZ01000002">
    <property type="protein sequence ID" value="RUO59821.1"/>
    <property type="molecule type" value="Genomic_DNA"/>
</dbReference>
<dbReference type="AlphaFoldDB" id="A0A432YFU6"/>
<sequence length="156" mass="16467">MFRNRLQTSVYRQRGAALAVAVFIIVVMSLIGMAMVRILGDATSATVSEVLGARAQAAARSGAETLLVDLFPLNSSNADETICPERTSSEPTSVVIQSSFSVDGLANCSTTVYCDQAELSAPYSGIHFRILAQGSCGAGDLTYSKEIMLEASDGVY</sequence>
<protein>
    <recommendedName>
        <fullName evidence="4">Type II secretory pathway component</fullName>
    </recommendedName>
</protein>
<name>A0A432YFU6_9GAMM</name>
<gene>
    <name evidence="2" type="ORF">CWI76_06735</name>
</gene>
<proteinExistence type="predicted"/>
<accession>A0A432YFU6</accession>
<keyword evidence="1" id="KW-0812">Transmembrane</keyword>